<feature type="transmembrane region" description="Helical" evidence="7">
    <location>
        <begin position="126"/>
        <end position="148"/>
    </location>
</feature>
<evidence type="ECO:0000256" key="4">
    <source>
        <dbReference type="ARBA" id="ARBA00022692"/>
    </source>
</evidence>
<dbReference type="Proteomes" id="UP001486207">
    <property type="component" value="Unassembled WGS sequence"/>
</dbReference>
<evidence type="ECO:0000256" key="8">
    <source>
        <dbReference type="SAM" id="MobiDB-lite"/>
    </source>
</evidence>
<dbReference type="InterPro" id="IPR000515">
    <property type="entry name" value="MetI-like"/>
</dbReference>
<dbReference type="PANTHER" id="PTHR43744:SF12">
    <property type="entry name" value="ABC TRANSPORTER PERMEASE PROTEIN MG189-RELATED"/>
    <property type="match status" value="1"/>
</dbReference>
<accession>A0ABV1XSN6</accession>
<dbReference type="PANTHER" id="PTHR43744">
    <property type="entry name" value="ABC TRANSPORTER PERMEASE PROTEIN MG189-RELATED-RELATED"/>
    <property type="match status" value="1"/>
</dbReference>
<keyword evidence="2 7" id="KW-0813">Transport</keyword>
<feature type="transmembrane region" description="Helical" evidence="7">
    <location>
        <begin position="190"/>
        <end position="211"/>
    </location>
</feature>
<keyword evidence="5 7" id="KW-1133">Transmembrane helix</keyword>
<evidence type="ECO:0000256" key="7">
    <source>
        <dbReference type="RuleBase" id="RU363032"/>
    </source>
</evidence>
<keyword evidence="3" id="KW-1003">Cell membrane</keyword>
<gene>
    <name evidence="10" type="ORF">ABT384_17970</name>
</gene>
<dbReference type="CDD" id="cd06261">
    <property type="entry name" value="TM_PBP2"/>
    <property type="match status" value="1"/>
</dbReference>
<keyword evidence="4 7" id="KW-0812">Transmembrane</keyword>
<feature type="region of interest" description="Disordered" evidence="8">
    <location>
        <begin position="1"/>
        <end position="37"/>
    </location>
</feature>
<sequence>MTSKSVRTTNAEPVQTLTAESERTTTTRPVRTRAAKSGRSQGLPVLGRFPVPLRILGYTAVAAVGLLYLMPFAIQLVTGFKTDPDAAAHPLGLIPTTPTTAAYQRLFGLSQAGDGVPFLRWLGNSAFIAVVVTTGRVLFDAMAGYALARLRFPGRTLLFGFIIAVMAVPGIALLIPRFLVLNTFGLFDTYTGMILPLLVDAAGIFIMKQFFESIPREVEEAARVDGAGVFRIFWSVVLPMARPALITLTILSFQGSWNEFTHFLVATQSSQYETLTTGLARLVSGGLGGGTQYPLKLAAALLSTLPVAALFFCFQRYFVQDANAGAVKE</sequence>
<comment type="similarity">
    <text evidence="7">Belongs to the binding-protein-dependent transport system permease family.</text>
</comment>
<reference evidence="10 11" key="1">
    <citation type="submission" date="2024-06" db="EMBL/GenBank/DDBJ databases">
        <title>The Natural Products Discovery Center: Release of the First 8490 Sequenced Strains for Exploring Actinobacteria Biosynthetic Diversity.</title>
        <authorList>
            <person name="Kalkreuter E."/>
            <person name="Kautsar S.A."/>
            <person name="Yang D."/>
            <person name="Bader C.D."/>
            <person name="Teijaro C.N."/>
            <person name="Fluegel L."/>
            <person name="Davis C.M."/>
            <person name="Simpson J.R."/>
            <person name="Lauterbach L."/>
            <person name="Steele A.D."/>
            <person name="Gui C."/>
            <person name="Meng S."/>
            <person name="Li G."/>
            <person name="Viehrig K."/>
            <person name="Ye F."/>
            <person name="Su P."/>
            <person name="Kiefer A.F."/>
            <person name="Nichols A."/>
            <person name="Cepeda A.J."/>
            <person name="Yan W."/>
            <person name="Fan B."/>
            <person name="Jiang Y."/>
            <person name="Adhikari A."/>
            <person name="Zheng C.-J."/>
            <person name="Schuster L."/>
            <person name="Cowan T.M."/>
            <person name="Smanski M.J."/>
            <person name="Chevrette M.G."/>
            <person name="De Carvalho L.P.S."/>
            <person name="Shen B."/>
        </authorList>
    </citation>
    <scope>NUCLEOTIDE SEQUENCE [LARGE SCALE GENOMIC DNA]</scope>
    <source>
        <strain evidence="10 11">NPDC000155</strain>
    </source>
</reference>
<evidence type="ECO:0000256" key="3">
    <source>
        <dbReference type="ARBA" id="ARBA00022475"/>
    </source>
</evidence>
<feature type="transmembrane region" description="Helical" evidence="7">
    <location>
        <begin position="297"/>
        <end position="319"/>
    </location>
</feature>
<comment type="subcellular location">
    <subcellularLocation>
        <location evidence="1 7">Cell membrane</location>
        <topology evidence="1 7">Multi-pass membrane protein</topology>
    </subcellularLocation>
</comment>
<organism evidence="10 11">
    <name type="scientific">Streptomyces lanatus</name>
    <dbReference type="NCBI Taxonomy" id="66900"/>
    <lineage>
        <taxon>Bacteria</taxon>
        <taxon>Bacillati</taxon>
        <taxon>Actinomycetota</taxon>
        <taxon>Actinomycetes</taxon>
        <taxon>Kitasatosporales</taxon>
        <taxon>Streptomycetaceae</taxon>
        <taxon>Streptomyces</taxon>
    </lineage>
</organism>
<feature type="compositionally biased region" description="Polar residues" evidence="8">
    <location>
        <begin position="1"/>
        <end position="15"/>
    </location>
</feature>
<comment type="caution">
    <text evidence="10">The sequence shown here is derived from an EMBL/GenBank/DDBJ whole genome shotgun (WGS) entry which is preliminary data.</text>
</comment>
<dbReference type="RefSeq" id="WP_229911905.1">
    <property type="nucleotide sequence ID" value="NZ_BNBM01000007.1"/>
</dbReference>
<dbReference type="PROSITE" id="PS50928">
    <property type="entry name" value="ABC_TM1"/>
    <property type="match status" value="1"/>
</dbReference>
<evidence type="ECO:0000256" key="1">
    <source>
        <dbReference type="ARBA" id="ARBA00004651"/>
    </source>
</evidence>
<evidence type="ECO:0000256" key="5">
    <source>
        <dbReference type="ARBA" id="ARBA00022989"/>
    </source>
</evidence>
<evidence type="ECO:0000313" key="11">
    <source>
        <dbReference type="Proteomes" id="UP001486207"/>
    </source>
</evidence>
<keyword evidence="6 7" id="KW-0472">Membrane</keyword>
<dbReference type="InterPro" id="IPR035906">
    <property type="entry name" value="MetI-like_sf"/>
</dbReference>
<protein>
    <submittedName>
        <fullName evidence="10">Carbohydrate ABC transporter permease</fullName>
    </submittedName>
</protein>
<feature type="transmembrane region" description="Helical" evidence="7">
    <location>
        <begin position="55"/>
        <end position="74"/>
    </location>
</feature>
<dbReference type="Gene3D" id="1.10.3720.10">
    <property type="entry name" value="MetI-like"/>
    <property type="match status" value="1"/>
</dbReference>
<name>A0ABV1XSN6_9ACTN</name>
<evidence type="ECO:0000259" key="9">
    <source>
        <dbReference type="PROSITE" id="PS50928"/>
    </source>
</evidence>
<proteinExistence type="inferred from homology"/>
<evidence type="ECO:0000256" key="2">
    <source>
        <dbReference type="ARBA" id="ARBA00022448"/>
    </source>
</evidence>
<feature type="domain" description="ABC transmembrane type-1" evidence="9">
    <location>
        <begin position="122"/>
        <end position="314"/>
    </location>
</feature>
<keyword evidence="11" id="KW-1185">Reference proteome</keyword>
<dbReference type="SUPFAM" id="SSF161098">
    <property type="entry name" value="MetI-like"/>
    <property type="match status" value="1"/>
</dbReference>
<dbReference type="EMBL" id="JBEPFB010000007">
    <property type="protein sequence ID" value="MER7374526.1"/>
    <property type="molecule type" value="Genomic_DNA"/>
</dbReference>
<feature type="transmembrane region" description="Helical" evidence="7">
    <location>
        <begin position="157"/>
        <end position="178"/>
    </location>
</feature>
<evidence type="ECO:0000256" key="6">
    <source>
        <dbReference type="ARBA" id="ARBA00023136"/>
    </source>
</evidence>
<dbReference type="Pfam" id="PF00528">
    <property type="entry name" value="BPD_transp_1"/>
    <property type="match status" value="1"/>
</dbReference>
<feature type="transmembrane region" description="Helical" evidence="7">
    <location>
        <begin position="232"/>
        <end position="253"/>
    </location>
</feature>
<evidence type="ECO:0000313" key="10">
    <source>
        <dbReference type="EMBL" id="MER7374526.1"/>
    </source>
</evidence>